<organism evidence="7 8">
    <name type="scientific">Aromia moschata</name>
    <dbReference type="NCBI Taxonomy" id="1265417"/>
    <lineage>
        <taxon>Eukaryota</taxon>
        <taxon>Metazoa</taxon>
        <taxon>Ecdysozoa</taxon>
        <taxon>Arthropoda</taxon>
        <taxon>Hexapoda</taxon>
        <taxon>Insecta</taxon>
        <taxon>Pterygota</taxon>
        <taxon>Neoptera</taxon>
        <taxon>Endopterygota</taxon>
        <taxon>Coleoptera</taxon>
        <taxon>Polyphaga</taxon>
        <taxon>Cucujiformia</taxon>
        <taxon>Chrysomeloidea</taxon>
        <taxon>Cerambycidae</taxon>
        <taxon>Cerambycinae</taxon>
        <taxon>Callichromatini</taxon>
        <taxon>Aromia</taxon>
    </lineage>
</organism>
<dbReference type="SUPFAM" id="SSF52540">
    <property type="entry name" value="P-loop containing nucleoside triphosphate hydrolases"/>
    <property type="match status" value="1"/>
</dbReference>
<sequence length="817" mass="91366">MKTLQNNSVVCAKYVLNYSQISTKDPEQRTHPLGSGEGFIQVYFSRATAIYEITTKNPKNPEEIEFSDLRERVKDIRSFFVSKKKKQGTPETRGTIYFIDEDIIPESPIYSEISSDAMSWTEKYKPNDMKRIIGQQGEKSNMSKLKQWLERWYRNQQPKYRKKIKRPSPWTKNYDGAFYKAALLSGPPGVGKTTTATLVSKELGFDVVEFNASDTRSKKLLHEEVSHLLSTNTIAEFAAGKGITDKKRVLLMDEIDDMAEDKDRGGMQELISLIKNSSIPIICTCNDRSYQMVRPLVNQCFDLRFQKPPLEQIRDAMMSICFKERLSITPNDLSEIINSADCDIRQTLNNLSVWSAANKNLFLEVAQKEFKAAKKGYDTGSLGCGSEQKDTNLSDKSRIFFYYSMGPLFVQENYLNVTLNCKEEEVMKRVAQASDAISMGDLMDSKIRGSDNWSLLEIQAMYSTVLPGYYMAGHVPNRISFPGWLEKNSSANKRKRMLSELHMHTRLSTSGSKMALNLDYLVYLRNAIIHPLQKYGTEGVHQAMEIMKSYNLSREDLTNLLELCQWKDAKNPYIYVEASVKAAFTRAYHKEAPLLPYALGKISKERRNIAKLEIMEDYEYVEESDTEETDDIAADANIKVKVKGENKTKKESSEASTSRAKGGPKEGKAKGESKTKKESSEVSTSRAKGGPKEGKAKGESKTKKESSEASTSRAKGGPKEGKAKGESKTKKESSEASTSRAKGGPKEGKAKGESKTKESSEASTSRAKGGPKEDKAKGESKTKKESSEASTSRAKGGPKEGKAKGECKTKGEVRKGQ</sequence>
<dbReference type="SUPFAM" id="SSF48019">
    <property type="entry name" value="post-AAA+ oligomerization domain-like"/>
    <property type="match status" value="1"/>
</dbReference>
<keyword evidence="2" id="KW-0235">DNA replication</keyword>
<evidence type="ECO:0000256" key="3">
    <source>
        <dbReference type="ARBA" id="ARBA00022741"/>
    </source>
</evidence>
<dbReference type="PANTHER" id="PTHR23389">
    <property type="entry name" value="CHROMOSOME TRANSMISSION FIDELITY FACTOR 18"/>
    <property type="match status" value="1"/>
</dbReference>
<dbReference type="InterPro" id="IPR008921">
    <property type="entry name" value="DNA_pol3_clamp-load_cplx_C"/>
</dbReference>
<dbReference type="InterPro" id="IPR013725">
    <property type="entry name" value="DNA_replication_fac_RFC1_C"/>
</dbReference>
<dbReference type="Pfam" id="PF00004">
    <property type="entry name" value="AAA"/>
    <property type="match status" value="1"/>
</dbReference>
<feature type="domain" description="AAA+ ATPase" evidence="6">
    <location>
        <begin position="178"/>
        <end position="309"/>
    </location>
</feature>
<evidence type="ECO:0000256" key="2">
    <source>
        <dbReference type="ARBA" id="ARBA00022705"/>
    </source>
</evidence>
<feature type="compositionally biased region" description="Basic and acidic residues" evidence="5">
    <location>
        <begin position="797"/>
        <end position="817"/>
    </location>
</feature>
<feature type="compositionally biased region" description="Basic and acidic residues" evidence="5">
    <location>
        <begin position="663"/>
        <end position="680"/>
    </location>
</feature>
<dbReference type="Gene3D" id="1.20.272.10">
    <property type="match status" value="1"/>
</dbReference>
<comment type="caution">
    <text evidence="7">The sequence shown here is derived from an EMBL/GenBank/DDBJ whole genome shotgun (WGS) entry which is preliminary data.</text>
</comment>
<dbReference type="Pfam" id="PF25361">
    <property type="entry name" value="AAA_lid_RFC1"/>
    <property type="match status" value="1"/>
</dbReference>
<dbReference type="EMBL" id="JAPWTK010000050">
    <property type="protein sequence ID" value="KAJ8954153.1"/>
    <property type="molecule type" value="Genomic_DNA"/>
</dbReference>
<dbReference type="GO" id="GO:0003677">
    <property type="term" value="F:DNA binding"/>
    <property type="evidence" value="ECO:0007669"/>
    <property type="project" value="InterPro"/>
</dbReference>
<dbReference type="GO" id="GO:0005634">
    <property type="term" value="C:nucleus"/>
    <property type="evidence" value="ECO:0007669"/>
    <property type="project" value="TreeGrafter"/>
</dbReference>
<dbReference type="GO" id="GO:0005524">
    <property type="term" value="F:ATP binding"/>
    <property type="evidence" value="ECO:0007669"/>
    <property type="project" value="UniProtKB-KW"/>
</dbReference>
<dbReference type="CDD" id="cd00009">
    <property type="entry name" value="AAA"/>
    <property type="match status" value="1"/>
</dbReference>
<dbReference type="GO" id="GO:0016887">
    <property type="term" value="F:ATP hydrolysis activity"/>
    <property type="evidence" value="ECO:0007669"/>
    <property type="project" value="InterPro"/>
</dbReference>
<dbReference type="GO" id="GO:0003689">
    <property type="term" value="F:DNA clamp loader activity"/>
    <property type="evidence" value="ECO:0007669"/>
    <property type="project" value="InterPro"/>
</dbReference>
<dbReference type="GO" id="GO:0005663">
    <property type="term" value="C:DNA replication factor C complex"/>
    <property type="evidence" value="ECO:0007669"/>
    <property type="project" value="InterPro"/>
</dbReference>
<feature type="compositionally biased region" description="Basic and acidic residues" evidence="5">
    <location>
        <begin position="770"/>
        <end position="787"/>
    </location>
</feature>
<dbReference type="Gene3D" id="1.10.8.60">
    <property type="match status" value="1"/>
</dbReference>
<accession>A0AAV8YU53</accession>
<dbReference type="InterPro" id="IPR003593">
    <property type="entry name" value="AAA+_ATPase"/>
</dbReference>
<dbReference type="AlphaFoldDB" id="A0AAV8YU53"/>
<keyword evidence="8" id="KW-1185">Reference proteome</keyword>
<dbReference type="CDD" id="cd18140">
    <property type="entry name" value="HLD_clamp_RFC"/>
    <property type="match status" value="1"/>
</dbReference>
<feature type="compositionally biased region" description="Basic and acidic residues" evidence="5">
    <location>
        <begin position="717"/>
        <end position="734"/>
    </location>
</feature>
<feature type="compositionally biased region" description="Basic and acidic residues" evidence="5">
    <location>
        <begin position="644"/>
        <end position="653"/>
    </location>
</feature>
<comment type="similarity">
    <text evidence="1">Belongs to the activator 1 large subunit family.</text>
</comment>
<dbReference type="InterPro" id="IPR047854">
    <property type="entry name" value="RFC_lid"/>
</dbReference>
<evidence type="ECO:0000313" key="7">
    <source>
        <dbReference type="EMBL" id="KAJ8954153.1"/>
    </source>
</evidence>
<dbReference type="InterPro" id="IPR027417">
    <property type="entry name" value="P-loop_NTPase"/>
</dbReference>
<dbReference type="Gene3D" id="3.40.50.300">
    <property type="entry name" value="P-loop containing nucleotide triphosphate hydrolases"/>
    <property type="match status" value="1"/>
</dbReference>
<dbReference type="PANTHER" id="PTHR23389:SF6">
    <property type="entry name" value="REPLICATION FACTOR C SUBUNIT 1"/>
    <property type="match status" value="1"/>
</dbReference>
<dbReference type="FunFam" id="1.10.8.60:FF:000021">
    <property type="entry name" value="Replication factor C subunit 1"/>
    <property type="match status" value="1"/>
</dbReference>
<gene>
    <name evidence="7" type="ORF">NQ318_005747</name>
</gene>
<name>A0AAV8YU53_9CUCU</name>
<feature type="region of interest" description="Disordered" evidence="5">
    <location>
        <begin position="644"/>
        <end position="817"/>
    </location>
</feature>
<dbReference type="SMART" id="SM00382">
    <property type="entry name" value="AAA"/>
    <property type="match status" value="1"/>
</dbReference>
<dbReference type="FunFam" id="3.40.50.300:FF:000395">
    <property type="entry name" value="Replication factor C subunit 1"/>
    <property type="match status" value="1"/>
</dbReference>
<evidence type="ECO:0000256" key="5">
    <source>
        <dbReference type="SAM" id="MobiDB-lite"/>
    </source>
</evidence>
<dbReference type="Pfam" id="PF08519">
    <property type="entry name" value="RFC1"/>
    <property type="match status" value="1"/>
</dbReference>
<reference evidence="7" key="1">
    <citation type="journal article" date="2023" name="Insect Mol. Biol.">
        <title>Genome sequencing provides insights into the evolution of gene families encoding plant cell wall-degrading enzymes in longhorned beetles.</title>
        <authorList>
            <person name="Shin N.R."/>
            <person name="Okamura Y."/>
            <person name="Kirsch R."/>
            <person name="Pauchet Y."/>
        </authorList>
    </citation>
    <scope>NUCLEOTIDE SEQUENCE</scope>
    <source>
        <strain evidence="7">AMC_N1</strain>
    </source>
</reference>
<keyword evidence="4" id="KW-0067">ATP-binding</keyword>
<dbReference type="InterPro" id="IPR003959">
    <property type="entry name" value="ATPase_AAA_core"/>
</dbReference>
<feature type="compositionally biased region" description="Basic and acidic residues" evidence="5">
    <location>
        <begin position="744"/>
        <end position="760"/>
    </location>
</feature>
<evidence type="ECO:0000259" key="6">
    <source>
        <dbReference type="SMART" id="SM00382"/>
    </source>
</evidence>
<evidence type="ECO:0000313" key="8">
    <source>
        <dbReference type="Proteomes" id="UP001162162"/>
    </source>
</evidence>
<protein>
    <recommendedName>
        <fullName evidence="6">AAA+ ATPase domain-containing protein</fullName>
    </recommendedName>
</protein>
<dbReference type="Proteomes" id="UP001162162">
    <property type="component" value="Unassembled WGS sequence"/>
</dbReference>
<evidence type="ECO:0000256" key="1">
    <source>
        <dbReference type="ARBA" id="ARBA00006116"/>
    </source>
</evidence>
<dbReference type="GO" id="GO:0006260">
    <property type="term" value="P:DNA replication"/>
    <property type="evidence" value="ECO:0007669"/>
    <property type="project" value="UniProtKB-KW"/>
</dbReference>
<evidence type="ECO:0000256" key="4">
    <source>
        <dbReference type="ARBA" id="ARBA00022840"/>
    </source>
</evidence>
<feature type="compositionally biased region" description="Basic and acidic residues" evidence="5">
    <location>
        <begin position="690"/>
        <end position="707"/>
    </location>
</feature>
<proteinExistence type="inferred from homology"/>
<keyword evidence="3" id="KW-0547">Nucleotide-binding</keyword>